<feature type="transmembrane region" description="Helical" evidence="1">
    <location>
        <begin position="39"/>
        <end position="62"/>
    </location>
</feature>
<dbReference type="InterPro" id="IPR007795">
    <property type="entry name" value="T7SS_EccB"/>
</dbReference>
<comment type="caution">
    <text evidence="2">The sequence shown here is derived from an EMBL/GenBank/DDBJ whole genome shotgun (WGS) entry which is preliminary data.</text>
</comment>
<dbReference type="GO" id="GO:0005576">
    <property type="term" value="C:extracellular region"/>
    <property type="evidence" value="ECO:0007669"/>
    <property type="project" value="TreeGrafter"/>
</dbReference>
<reference evidence="2" key="1">
    <citation type="submission" date="2023-03" db="EMBL/GenBank/DDBJ databases">
        <title>Actinorhabdospora filicis NBRC 111898.</title>
        <authorList>
            <person name="Ichikawa N."/>
            <person name="Sato H."/>
            <person name="Tonouchi N."/>
        </authorList>
    </citation>
    <scope>NUCLEOTIDE SEQUENCE</scope>
    <source>
        <strain evidence="2">NBRC 111898</strain>
    </source>
</reference>
<sequence length="448" mass="46939">MRTKREQVQAQRFIVRRIISAMISGEPETLDLPMRRAGIAVFAGAMIFVLVFAGFWVVGLLFPSGATSWKQEGAIIIEEETGTRYVYAGGELHPVQNYATALLIVSNGDRKVHSVHQASLKGTPRGRTLGIRDAPDALPTTDLFVSLPWQTCSAPDPVDPTSRDSYVLIGAPPPPAADLGGQGLVLSNGGEYYLVLGAVKYLIEANGLPALGTAKERAVRVDDVLVNALTTGPDLKVKIPQKGGSGRNLEGADYKIGDVFTNNGKFYTLVEDGLAPIGELSAELLGTKKVELATATVTANISAAVIEPAGFPQARPTVREGLDGGTVAVCAVYRDGALSLAVHTPVPANLSMQTTVAPIGDDKTATADHVWLPGGYGALVRAEPTPEAPGGTVYLVTDQGWKFGLSPEALTAFGYTKLTPTPIPSALLALLPTGPELSQAAALKPVGS</sequence>
<dbReference type="PANTHER" id="PTHR40765">
    <property type="entry name" value="ESX-2 SECRETION SYSTEM ATPASE ECCB2"/>
    <property type="match status" value="1"/>
</dbReference>
<dbReference type="EMBL" id="BSTX01000001">
    <property type="protein sequence ID" value="GLZ77215.1"/>
    <property type="molecule type" value="Genomic_DNA"/>
</dbReference>
<dbReference type="Gene3D" id="3.30.2390.20">
    <property type="entry name" value="Type VII secretion system EccB, repeat 1 domain"/>
    <property type="match status" value="1"/>
</dbReference>
<accession>A0A9W6SHH5</accession>
<dbReference type="RefSeq" id="WP_285662344.1">
    <property type="nucleotide sequence ID" value="NZ_BSTX01000001.1"/>
</dbReference>
<dbReference type="NCBIfam" id="TIGR03919">
    <property type="entry name" value="T7SS_EccB"/>
    <property type="match status" value="1"/>
</dbReference>
<protein>
    <submittedName>
        <fullName evidence="2">Type VII secretion protein EccB</fullName>
    </submittedName>
</protein>
<keyword evidence="1" id="KW-1133">Transmembrane helix</keyword>
<dbReference type="PANTHER" id="PTHR40765:SF2">
    <property type="entry name" value="ESX-2 SECRETION SYSTEM ATPASE ECCB2"/>
    <property type="match status" value="1"/>
</dbReference>
<dbReference type="Pfam" id="PF05108">
    <property type="entry name" value="T7SS_ESX1_EccB"/>
    <property type="match status" value="1"/>
</dbReference>
<dbReference type="AlphaFoldDB" id="A0A9W6SHH5"/>
<keyword evidence="3" id="KW-1185">Reference proteome</keyword>
<dbReference type="Proteomes" id="UP001165079">
    <property type="component" value="Unassembled WGS sequence"/>
</dbReference>
<evidence type="ECO:0000313" key="2">
    <source>
        <dbReference type="EMBL" id="GLZ77215.1"/>
    </source>
</evidence>
<proteinExistence type="predicted"/>
<dbReference type="InterPro" id="IPR044857">
    <property type="entry name" value="T7SS_EccB_R1"/>
</dbReference>
<organism evidence="2 3">
    <name type="scientific">Actinorhabdospora filicis</name>
    <dbReference type="NCBI Taxonomy" id="1785913"/>
    <lineage>
        <taxon>Bacteria</taxon>
        <taxon>Bacillati</taxon>
        <taxon>Actinomycetota</taxon>
        <taxon>Actinomycetes</taxon>
        <taxon>Micromonosporales</taxon>
        <taxon>Micromonosporaceae</taxon>
        <taxon>Actinorhabdospora</taxon>
    </lineage>
</organism>
<name>A0A9W6SHH5_9ACTN</name>
<keyword evidence="1" id="KW-0472">Membrane</keyword>
<evidence type="ECO:0000313" key="3">
    <source>
        <dbReference type="Proteomes" id="UP001165079"/>
    </source>
</evidence>
<keyword evidence="1" id="KW-0812">Transmembrane</keyword>
<evidence type="ECO:0000256" key="1">
    <source>
        <dbReference type="SAM" id="Phobius"/>
    </source>
</evidence>
<gene>
    <name evidence="2" type="ORF">Afil01_20220</name>
</gene>